<keyword evidence="2" id="KW-1185">Reference proteome</keyword>
<dbReference type="Proteomes" id="UP000789375">
    <property type="component" value="Unassembled WGS sequence"/>
</dbReference>
<gene>
    <name evidence="1" type="ORF">FMOSSE_LOCUS2168</name>
</gene>
<name>A0A9N8Z3P5_FUNMO</name>
<accession>A0A9N8Z3P5</accession>
<proteinExistence type="predicted"/>
<dbReference type="AlphaFoldDB" id="A0A9N8Z3P5"/>
<evidence type="ECO:0000313" key="2">
    <source>
        <dbReference type="Proteomes" id="UP000789375"/>
    </source>
</evidence>
<dbReference type="EMBL" id="CAJVPP010000272">
    <property type="protein sequence ID" value="CAG8463657.1"/>
    <property type="molecule type" value="Genomic_DNA"/>
</dbReference>
<reference evidence="1" key="1">
    <citation type="submission" date="2021-06" db="EMBL/GenBank/DDBJ databases">
        <authorList>
            <person name="Kallberg Y."/>
            <person name="Tangrot J."/>
            <person name="Rosling A."/>
        </authorList>
    </citation>
    <scope>NUCLEOTIDE SEQUENCE</scope>
    <source>
        <strain evidence="1">87-6 pot B 2015</strain>
    </source>
</reference>
<comment type="caution">
    <text evidence="1">The sequence shown here is derived from an EMBL/GenBank/DDBJ whole genome shotgun (WGS) entry which is preliminary data.</text>
</comment>
<sequence>MNSSIKTRLQDSYPATQSYAKPHEYVYTTFSRSIASEISIPSQTTAHNDVTEIFNQRIIIFRSISCATHKLKPLHLVIKHREILDKKIANQQDIIRRNKFQQIFDTRQREKHLLENFCGQVLKDERIVRTKLNKLVKIIERQVDEIVLSKLKKDDLNEKADVKRKGKQVEICEGN</sequence>
<evidence type="ECO:0000313" key="1">
    <source>
        <dbReference type="EMBL" id="CAG8463657.1"/>
    </source>
</evidence>
<protein>
    <submittedName>
        <fullName evidence="1">5321_t:CDS:1</fullName>
    </submittedName>
</protein>
<organism evidence="1 2">
    <name type="scientific">Funneliformis mosseae</name>
    <name type="common">Endomycorrhizal fungus</name>
    <name type="synonym">Glomus mosseae</name>
    <dbReference type="NCBI Taxonomy" id="27381"/>
    <lineage>
        <taxon>Eukaryota</taxon>
        <taxon>Fungi</taxon>
        <taxon>Fungi incertae sedis</taxon>
        <taxon>Mucoromycota</taxon>
        <taxon>Glomeromycotina</taxon>
        <taxon>Glomeromycetes</taxon>
        <taxon>Glomerales</taxon>
        <taxon>Glomeraceae</taxon>
        <taxon>Funneliformis</taxon>
    </lineage>
</organism>